<dbReference type="EMBL" id="JAADJG010000214">
    <property type="protein sequence ID" value="KAF4451536.1"/>
    <property type="molecule type" value="Genomic_DNA"/>
</dbReference>
<accession>A0A8H4KJR8</accession>
<evidence type="ECO:0000256" key="1">
    <source>
        <dbReference type="SAM" id="MobiDB-lite"/>
    </source>
</evidence>
<comment type="caution">
    <text evidence="2">The sequence shown here is derived from an EMBL/GenBank/DDBJ whole genome shotgun (WGS) entry which is preliminary data.</text>
</comment>
<reference evidence="2" key="1">
    <citation type="submission" date="2020-01" db="EMBL/GenBank/DDBJ databases">
        <title>Identification and distribution of gene clusters putatively required for synthesis of sphingolipid metabolism inhibitors in phylogenetically diverse species of the filamentous fungus Fusarium.</title>
        <authorList>
            <person name="Kim H.-S."/>
            <person name="Busman M."/>
            <person name="Brown D.W."/>
            <person name="Divon H."/>
            <person name="Uhlig S."/>
            <person name="Proctor R.H."/>
        </authorList>
    </citation>
    <scope>NUCLEOTIDE SEQUENCE</scope>
    <source>
        <strain evidence="2">NRRL 53441</strain>
    </source>
</reference>
<proteinExistence type="predicted"/>
<feature type="region of interest" description="Disordered" evidence="1">
    <location>
        <begin position="94"/>
        <end position="115"/>
    </location>
</feature>
<protein>
    <submittedName>
        <fullName evidence="2">Uncharacterized protein</fullName>
    </submittedName>
</protein>
<feature type="region of interest" description="Disordered" evidence="1">
    <location>
        <begin position="18"/>
        <end position="53"/>
    </location>
</feature>
<sequence>MEFPKLKDLVEDLIDNYNPETVKEEHDDDNPFENDDLDPAVEEPISGRSEEDLIDATEYPSFLEWKAKPSDLYTPNKLFEKFRKYGVAEGTLPFDNWDGSQTNQPNTSNEASTSNEFNQARVNEDDSTKLWRLSGDQFRDKKIKTRLEKRMRKRQEAIHLIASEPEPWPMYVRWELVMLLDDQSVDRKHQLSINSRMDKRLDTMYTFVSFV</sequence>
<feature type="compositionally biased region" description="Acidic residues" evidence="1">
    <location>
        <begin position="26"/>
        <end position="41"/>
    </location>
</feature>
<gene>
    <name evidence="2" type="ORF">F53441_5493</name>
</gene>
<evidence type="ECO:0000313" key="2">
    <source>
        <dbReference type="EMBL" id="KAF4451536.1"/>
    </source>
</evidence>
<keyword evidence="3" id="KW-1185">Reference proteome</keyword>
<evidence type="ECO:0000313" key="3">
    <source>
        <dbReference type="Proteomes" id="UP000605986"/>
    </source>
</evidence>
<name>A0A8H4KJR8_9HYPO</name>
<dbReference type="AlphaFoldDB" id="A0A8H4KJR8"/>
<feature type="compositionally biased region" description="Polar residues" evidence="1">
    <location>
        <begin position="98"/>
        <end position="115"/>
    </location>
</feature>
<dbReference type="Proteomes" id="UP000605986">
    <property type="component" value="Unassembled WGS sequence"/>
</dbReference>
<dbReference type="OrthoDB" id="10397405at2759"/>
<organism evidence="2 3">
    <name type="scientific">Fusarium austroafricanum</name>
    <dbReference type="NCBI Taxonomy" id="2364996"/>
    <lineage>
        <taxon>Eukaryota</taxon>
        <taxon>Fungi</taxon>
        <taxon>Dikarya</taxon>
        <taxon>Ascomycota</taxon>
        <taxon>Pezizomycotina</taxon>
        <taxon>Sordariomycetes</taxon>
        <taxon>Hypocreomycetidae</taxon>
        <taxon>Hypocreales</taxon>
        <taxon>Nectriaceae</taxon>
        <taxon>Fusarium</taxon>
        <taxon>Fusarium concolor species complex</taxon>
    </lineage>
</organism>